<dbReference type="EMBL" id="JAWXXV010000001">
    <property type="protein sequence ID" value="MDX5984684.1"/>
    <property type="molecule type" value="Genomic_DNA"/>
</dbReference>
<dbReference type="RefSeq" id="WP_010403011.1">
    <property type="nucleotide sequence ID" value="NZ_JAWXXV010000001.1"/>
</dbReference>
<dbReference type="Proteomes" id="UP001279660">
    <property type="component" value="Unassembled WGS sequence"/>
</dbReference>
<accession>A0ABU4PMM4</accession>
<dbReference type="Pfam" id="PF07352">
    <property type="entry name" value="Phage_Mu_Gam"/>
    <property type="match status" value="1"/>
</dbReference>
<keyword evidence="2" id="KW-1185">Reference proteome</keyword>
<name>A0ABU4PMM4_9SPHN</name>
<comment type="caution">
    <text evidence="1">The sequence shown here is derived from an EMBL/GenBank/DDBJ whole genome shotgun (WGS) entry which is preliminary data.</text>
</comment>
<sequence>MKPPRAPRTVEHATELLERVSRLDGEAATIAANRDAAIAATNAVADALLVPVIQERTAIAGVLEAWWAKDGKTLLSGKRKTVELGGCVIGTKAASTSLTFTADDFDAALKALQAARWAKPYVSVKYSVDKTATKKALEGKHGEQLRTLGFGTSGGTDVFVLTIVAQAGTVTA</sequence>
<evidence type="ECO:0000313" key="2">
    <source>
        <dbReference type="Proteomes" id="UP001279660"/>
    </source>
</evidence>
<organism evidence="1 2">
    <name type="scientific">Sphingomonas echinoides</name>
    <dbReference type="NCBI Taxonomy" id="59803"/>
    <lineage>
        <taxon>Bacteria</taxon>
        <taxon>Pseudomonadati</taxon>
        <taxon>Pseudomonadota</taxon>
        <taxon>Alphaproteobacteria</taxon>
        <taxon>Sphingomonadales</taxon>
        <taxon>Sphingomonadaceae</taxon>
        <taxon>Sphingomonas</taxon>
    </lineage>
</organism>
<proteinExistence type="predicted"/>
<gene>
    <name evidence="1" type="ORF">SIL82_10455</name>
</gene>
<dbReference type="InterPro" id="IPR009951">
    <property type="entry name" value="Host-nuc_inhib_Gam"/>
</dbReference>
<evidence type="ECO:0000313" key="1">
    <source>
        <dbReference type="EMBL" id="MDX5984684.1"/>
    </source>
</evidence>
<reference evidence="1 2" key="1">
    <citation type="submission" date="2023-11" db="EMBL/GenBank/DDBJ databases">
        <title>MicrobeMod: A computational toolkit for identifying prokaryotic methylation and restriction-modification with nanopore sequencing.</title>
        <authorList>
            <person name="Crits-Christoph A."/>
            <person name="Kang S.C."/>
            <person name="Lee H."/>
            <person name="Ostrov N."/>
        </authorList>
    </citation>
    <scope>NUCLEOTIDE SEQUENCE [LARGE SCALE GENOMIC DNA]</scope>
    <source>
        <strain evidence="1 2">ATCC 14820</strain>
    </source>
</reference>
<dbReference type="SUPFAM" id="SSF161266">
    <property type="entry name" value="Gam-like"/>
    <property type="match status" value="1"/>
</dbReference>
<protein>
    <submittedName>
        <fullName evidence="1">Host-nuclease inhibitor Gam family protein</fullName>
    </submittedName>
</protein>